<dbReference type="EMBL" id="JAOCBV010000001">
    <property type="protein sequence ID" value="MDH0756167.1"/>
    <property type="molecule type" value="Genomic_DNA"/>
</dbReference>
<dbReference type="SUPFAM" id="SSF54427">
    <property type="entry name" value="NTF2-like"/>
    <property type="match status" value="1"/>
</dbReference>
<dbReference type="Proteomes" id="UP001160152">
    <property type="component" value="Unassembled WGS sequence"/>
</dbReference>
<proteinExistence type="predicted"/>
<dbReference type="Pfam" id="PF12680">
    <property type="entry name" value="SnoaL_2"/>
    <property type="match status" value="1"/>
</dbReference>
<protein>
    <submittedName>
        <fullName evidence="2">Nuclear transport factor 2 family protein</fullName>
    </submittedName>
</protein>
<accession>A0ABD4Y9K8</accession>
<gene>
    <name evidence="2" type="ORF">N5C70_05320</name>
</gene>
<reference evidence="2 3" key="1">
    <citation type="submission" date="2022-09" db="EMBL/GenBank/DDBJ databases">
        <title>Intensive care unit water sources are persistently colonized with multi-drug resistant bacteria and are the site of extensive horizontal gene transfer of antibiotic resistance genes.</title>
        <authorList>
            <person name="Diorio-Toth L."/>
        </authorList>
    </citation>
    <scope>NUCLEOTIDE SEQUENCE [LARGE SCALE GENOMIC DNA]</scope>
    <source>
        <strain evidence="2 3">GD03901</strain>
    </source>
</reference>
<dbReference type="AlphaFoldDB" id="A0ABD4Y9K8"/>
<name>A0ABD4Y9K8_9PSED</name>
<comment type="caution">
    <text evidence="2">The sequence shown here is derived from an EMBL/GenBank/DDBJ whole genome shotgun (WGS) entry which is preliminary data.</text>
</comment>
<dbReference type="InterPro" id="IPR032710">
    <property type="entry name" value="NTF2-like_dom_sf"/>
</dbReference>
<evidence type="ECO:0000259" key="1">
    <source>
        <dbReference type="Pfam" id="PF12680"/>
    </source>
</evidence>
<sequence length="122" mass="13422">MRVAESVGRLQDLCQAHDVEALLGLFAVDATLSGEGAPGITKGHENIREALAGMLEVTPKLTIEIHEHQVINDNCELTWLIWSSPDNQGASIAFRSLTVWSLVDGQWEISADFYGMGRFEKP</sequence>
<evidence type="ECO:0000313" key="2">
    <source>
        <dbReference type="EMBL" id="MDH0756167.1"/>
    </source>
</evidence>
<organism evidence="2 3">
    <name type="scientific">Pseudomonas juntendi</name>
    <dbReference type="NCBI Taxonomy" id="2666183"/>
    <lineage>
        <taxon>Bacteria</taxon>
        <taxon>Pseudomonadati</taxon>
        <taxon>Pseudomonadota</taxon>
        <taxon>Gammaproteobacteria</taxon>
        <taxon>Pseudomonadales</taxon>
        <taxon>Pseudomonadaceae</taxon>
        <taxon>Pseudomonas</taxon>
    </lineage>
</organism>
<dbReference type="RefSeq" id="WP_115294603.1">
    <property type="nucleotide sequence ID" value="NZ_JAOCBV010000001.1"/>
</dbReference>
<feature type="domain" description="SnoaL-like" evidence="1">
    <location>
        <begin position="9"/>
        <end position="107"/>
    </location>
</feature>
<dbReference type="InterPro" id="IPR037401">
    <property type="entry name" value="SnoaL-like"/>
</dbReference>
<dbReference type="Gene3D" id="3.10.450.50">
    <property type="match status" value="1"/>
</dbReference>
<evidence type="ECO:0000313" key="3">
    <source>
        <dbReference type="Proteomes" id="UP001160152"/>
    </source>
</evidence>